<reference evidence="1" key="1">
    <citation type="submission" date="2022-01" db="EMBL/GenBank/DDBJ databases">
        <authorList>
            <person name="King R."/>
        </authorList>
    </citation>
    <scope>NUCLEOTIDE SEQUENCE</scope>
</reference>
<dbReference type="SUPFAM" id="SSF47565">
    <property type="entry name" value="Insect pheromone/odorant-binding proteins"/>
    <property type="match status" value="1"/>
</dbReference>
<dbReference type="OrthoDB" id="10435407at2759"/>
<dbReference type="Proteomes" id="UP001153709">
    <property type="component" value="Chromosome 2"/>
</dbReference>
<name>A0A9N9SXE8_DIABA</name>
<dbReference type="EMBL" id="OU898277">
    <property type="protein sequence ID" value="CAG9829912.1"/>
    <property type="molecule type" value="Genomic_DNA"/>
</dbReference>
<organism evidence="1 2">
    <name type="scientific">Diabrotica balteata</name>
    <name type="common">Banded cucumber beetle</name>
    <dbReference type="NCBI Taxonomy" id="107213"/>
    <lineage>
        <taxon>Eukaryota</taxon>
        <taxon>Metazoa</taxon>
        <taxon>Ecdysozoa</taxon>
        <taxon>Arthropoda</taxon>
        <taxon>Hexapoda</taxon>
        <taxon>Insecta</taxon>
        <taxon>Pterygota</taxon>
        <taxon>Neoptera</taxon>
        <taxon>Endopterygota</taxon>
        <taxon>Coleoptera</taxon>
        <taxon>Polyphaga</taxon>
        <taxon>Cucujiformia</taxon>
        <taxon>Chrysomeloidea</taxon>
        <taxon>Chrysomelidae</taxon>
        <taxon>Galerucinae</taxon>
        <taxon>Diabroticina</taxon>
        <taxon>Diabroticites</taxon>
        <taxon>Diabrotica</taxon>
    </lineage>
</organism>
<keyword evidence="2" id="KW-1185">Reference proteome</keyword>
<protein>
    <submittedName>
        <fullName evidence="1">Uncharacterized protein</fullName>
    </submittedName>
</protein>
<gene>
    <name evidence="1" type="ORF">DIABBA_LOCUS3667</name>
</gene>
<accession>A0A9N9SXE8</accession>
<evidence type="ECO:0000313" key="1">
    <source>
        <dbReference type="EMBL" id="CAG9829912.1"/>
    </source>
</evidence>
<dbReference type="Gene3D" id="1.10.238.20">
    <property type="entry name" value="Pheromone/general odorant binding protein domain"/>
    <property type="match status" value="1"/>
</dbReference>
<evidence type="ECO:0000313" key="2">
    <source>
        <dbReference type="Proteomes" id="UP001153709"/>
    </source>
</evidence>
<dbReference type="GO" id="GO:0005549">
    <property type="term" value="F:odorant binding"/>
    <property type="evidence" value="ECO:0007669"/>
    <property type="project" value="InterPro"/>
</dbReference>
<dbReference type="AlphaFoldDB" id="A0A9N9SXE8"/>
<dbReference type="InterPro" id="IPR036728">
    <property type="entry name" value="PBP_GOBP_sf"/>
</dbReference>
<sequence>MDKKFSILDDNGDVNVHQFKKTLAFVVPQNKLEYLTKLCGRRPEGATLNETALFLMSCVQKEGVDLAPIIKLYQ</sequence>
<proteinExistence type="predicted"/>